<evidence type="ECO:0000313" key="2">
    <source>
        <dbReference type="Proteomes" id="UP000441925"/>
    </source>
</evidence>
<accession>A0A6N7VU92</accession>
<protein>
    <recommendedName>
        <fullName evidence="3">CopG family transcriptional regulator</fullName>
    </recommendedName>
</protein>
<dbReference type="RefSeq" id="WP_154539460.1">
    <property type="nucleotide sequence ID" value="NZ_VULQ01000002.1"/>
</dbReference>
<gene>
    <name evidence="1" type="ORF">FYJ26_02980</name>
</gene>
<evidence type="ECO:0000313" key="1">
    <source>
        <dbReference type="EMBL" id="MSS77387.1"/>
    </source>
</evidence>
<reference evidence="1 2" key="1">
    <citation type="submission" date="2019-08" db="EMBL/GenBank/DDBJ databases">
        <title>In-depth cultivation of the pig gut microbiome towards novel bacterial diversity and tailored functional studies.</title>
        <authorList>
            <person name="Wylensek D."/>
            <person name="Hitch T.C.A."/>
            <person name="Clavel T."/>
        </authorList>
    </citation>
    <scope>NUCLEOTIDE SEQUENCE [LARGE SCALE GENOMIC DNA]</scope>
    <source>
        <strain evidence="1 2">WCA-380-WT-2B</strain>
    </source>
</reference>
<dbReference type="Proteomes" id="UP000441925">
    <property type="component" value="Unassembled WGS sequence"/>
</dbReference>
<sequence length="65" mass="7576">MSKEKKKMGRPIVGDEPKDIQIKFRISKTDNGKLKKISKITKMNKSEVLRNGIDIQYNQLEDKNK</sequence>
<proteinExistence type="predicted"/>
<evidence type="ECO:0008006" key="3">
    <source>
        <dbReference type="Google" id="ProtNLM"/>
    </source>
</evidence>
<keyword evidence="2" id="KW-1185">Reference proteome</keyword>
<comment type="caution">
    <text evidence="1">The sequence shown here is derived from an EMBL/GenBank/DDBJ whole genome shotgun (WGS) entry which is preliminary data.</text>
</comment>
<dbReference type="EMBL" id="VULQ01000002">
    <property type="protein sequence ID" value="MSS77387.1"/>
    <property type="molecule type" value="Genomic_DNA"/>
</dbReference>
<name>A0A6N7VU92_9FIRM</name>
<organism evidence="1 2">
    <name type="scientific">Anaerococcus porci</name>
    <dbReference type="NCBI Taxonomy" id="2652269"/>
    <lineage>
        <taxon>Bacteria</taxon>
        <taxon>Bacillati</taxon>
        <taxon>Bacillota</taxon>
        <taxon>Tissierellia</taxon>
        <taxon>Tissierellales</taxon>
        <taxon>Peptoniphilaceae</taxon>
        <taxon>Anaerococcus</taxon>
    </lineage>
</organism>
<dbReference type="AlphaFoldDB" id="A0A6N7VU92"/>